<organism evidence="2 3">
    <name type="scientific">Prochlorococcus marinus str. PAC1</name>
    <dbReference type="NCBI Taxonomy" id="59924"/>
    <lineage>
        <taxon>Bacteria</taxon>
        <taxon>Bacillati</taxon>
        <taxon>Cyanobacteriota</taxon>
        <taxon>Cyanophyceae</taxon>
        <taxon>Synechococcales</taxon>
        <taxon>Prochlorococcaceae</taxon>
        <taxon>Prochlorococcus</taxon>
    </lineage>
</organism>
<proteinExistence type="predicted"/>
<keyword evidence="1" id="KW-1133">Transmembrane helix</keyword>
<evidence type="ECO:0000313" key="2">
    <source>
        <dbReference type="EMBL" id="KGG20363.1"/>
    </source>
</evidence>
<keyword evidence="1" id="KW-0812">Transmembrane</keyword>
<evidence type="ECO:0000256" key="1">
    <source>
        <dbReference type="SAM" id="Phobius"/>
    </source>
</evidence>
<accession>A0A0A2C211</accession>
<dbReference type="EMBL" id="JNAX01000012">
    <property type="protein sequence ID" value="KGG20363.1"/>
    <property type="molecule type" value="Genomic_DNA"/>
</dbReference>
<evidence type="ECO:0000313" key="3">
    <source>
        <dbReference type="Proteomes" id="UP000030392"/>
    </source>
</evidence>
<reference evidence="3" key="1">
    <citation type="journal article" date="2014" name="Sci. Data">
        <title>Genomes of diverse isolates of the marine cyanobacterium Prochlorococcus.</title>
        <authorList>
            <person name="Biller S."/>
            <person name="Berube P."/>
            <person name="Thompson J."/>
            <person name="Kelly L."/>
            <person name="Roggensack S."/>
            <person name="Awad L."/>
            <person name="Roache-Johnson K."/>
            <person name="Ding H."/>
            <person name="Giovannoni S.J."/>
            <person name="Moore L.R."/>
            <person name="Chisholm S.W."/>
        </authorList>
    </citation>
    <scope>NUCLEOTIDE SEQUENCE [LARGE SCALE GENOMIC DNA]</scope>
    <source>
        <strain evidence="3">PAC1</strain>
    </source>
</reference>
<protein>
    <submittedName>
        <fullName evidence="2">Uncharacterized protein</fullName>
    </submittedName>
</protein>
<feature type="transmembrane region" description="Helical" evidence="1">
    <location>
        <begin position="18"/>
        <end position="37"/>
    </location>
</feature>
<comment type="caution">
    <text evidence="2">The sequence shown here is derived from an EMBL/GenBank/DDBJ whole genome shotgun (WGS) entry which is preliminary data.</text>
</comment>
<dbReference type="AlphaFoldDB" id="A0A0A2C211"/>
<name>A0A0A2C211_PROMR</name>
<keyword evidence="1" id="KW-0472">Membrane</keyword>
<dbReference type="Proteomes" id="UP000030392">
    <property type="component" value="Unassembled WGS sequence"/>
</dbReference>
<gene>
    <name evidence="2" type="ORF">EV03_1325</name>
</gene>
<sequence>MQSIFWWLFRLPIMSFDWIFQLKFFNLFFAAFLIWIISGKSK</sequence>